<evidence type="ECO:0008006" key="3">
    <source>
        <dbReference type="Google" id="ProtNLM"/>
    </source>
</evidence>
<dbReference type="PANTHER" id="PTHR38008:SF2">
    <property type="entry name" value="HEMOLYSIN"/>
    <property type="match status" value="1"/>
</dbReference>
<organism evidence="1 2">
    <name type="scientific">Gluconacetobacter liquefaciens</name>
    <name type="common">Acetobacter liquefaciens</name>
    <dbReference type="NCBI Taxonomy" id="89584"/>
    <lineage>
        <taxon>Bacteria</taxon>
        <taxon>Pseudomonadati</taxon>
        <taxon>Pseudomonadota</taxon>
        <taxon>Alphaproteobacteria</taxon>
        <taxon>Acetobacterales</taxon>
        <taxon>Acetobacteraceae</taxon>
        <taxon>Gluconacetobacter</taxon>
    </lineage>
</organism>
<dbReference type="PROSITE" id="PS51257">
    <property type="entry name" value="PROKAR_LIPOPROTEIN"/>
    <property type="match status" value="1"/>
</dbReference>
<protein>
    <recommendedName>
        <fullName evidence="3">Hemolysin</fullName>
    </recommendedName>
</protein>
<dbReference type="InterPro" id="IPR005590">
    <property type="entry name" value="DUF333"/>
</dbReference>
<evidence type="ECO:0000313" key="1">
    <source>
        <dbReference type="EMBL" id="RDI40318.1"/>
    </source>
</evidence>
<dbReference type="EMBL" id="QQAW01000001">
    <property type="protein sequence ID" value="RDI40318.1"/>
    <property type="molecule type" value="Genomic_DNA"/>
</dbReference>
<sequence>MVKQNLDDMKQITTMAAILVLSGCAATEKSRQVGMPNPASTYCVKQGGTLEIRTEPGGQVGYCHLPDGRVVEEWTLFRSARR</sequence>
<comment type="caution">
    <text evidence="1">The sequence shown here is derived from an EMBL/GenBank/DDBJ whole genome shotgun (WGS) entry which is preliminary data.</text>
</comment>
<dbReference type="PANTHER" id="PTHR38008">
    <property type="entry name" value="HEMOLYSIN-RELATED"/>
    <property type="match status" value="1"/>
</dbReference>
<proteinExistence type="predicted"/>
<dbReference type="Proteomes" id="UP000254958">
    <property type="component" value="Unassembled WGS sequence"/>
</dbReference>
<gene>
    <name evidence="1" type="ORF">C7453_101109</name>
</gene>
<dbReference type="Pfam" id="PF03891">
    <property type="entry name" value="DUF333"/>
    <property type="match status" value="1"/>
</dbReference>
<keyword evidence="2" id="KW-1185">Reference proteome</keyword>
<reference evidence="1 2" key="1">
    <citation type="submission" date="2018-07" db="EMBL/GenBank/DDBJ databases">
        <title>Genomic Encyclopedia of Type Strains, Phase IV (KMG-IV): sequencing the most valuable type-strain genomes for metagenomic binning, comparative biology and taxonomic classification.</title>
        <authorList>
            <person name="Goeker M."/>
        </authorList>
    </citation>
    <scope>NUCLEOTIDE SEQUENCE [LARGE SCALE GENOMIC DNA]</scope>
    <source>
        <strain evidence="1 2">DSM 5603</strain>
    </source>
</reference>
<accession>A0A370G931</accession>
<name>A0A370G931_GLULI</name>
<dbReference type="AlphaFoldDB" id="A0A370G931"/>
<evidence type="ECO:0000313" key="2">
    <source>
        <dbReference type="Proteomes" id="UP000254958"/>
    </source>
</evidence>